<name>A0A673KUF2_9TELE</name>
<accession>A0A673KUF2</accession>
<feature type="region of interest" description="Disordered" evidence="1">
    <location>
        <begin position="177"/>
        <end position="246"/>
    </location>
</feature>
<feature type="region of interest" description="Disordered" evidence="1">
    <location>
        <begin position="121"/>
        <end position="144"/>
    </location>
</feature>
<evidence type="ECO:0000313" key="3">
    <source>
        <dbReference type="Proteomes" id="UP000472270"/>
    </source>
</evidence>
<dbReference type="Ensembl" id="ENSSRHT00000070100.1">
    <property type="protein sequence ID" value="ENSSRHP00000068240.1"/>
    <property type="gene ID" value="ENSSRHG00000033916.1"/>
</dbReference>
<reference evidence="2" key="1">
    <citation type="submission" date="2025-08" db="UniProtKB">
        <authorList>
            <consortium name="Ensembl"/>
        </authorList>
    </citation>
    <scope>IDENTIFICATION</scope>
</reference>
<feature type="compositionally biased region" description="Polar residues" evidence="1">
    <location>
        <begin position="133"/>
        <end position="142"/>
    </location>
</feature>
<dbReference type="Proteomes" id="UP000472270">
    <property type="component" value="Unassembled WGS sequence"/>
</dbReference>
<evidence type="ECO:0000313" key="2">
    <source>
        <dbReference type="Ensembl" id="ENSSRHP00000068240.1"/>
    </source>
</evidence>
<dbReference type="AlphaFoldDB" id="A0A673KUF2"/>
<proteinExistence type="predicted"/>
<protein>
    <submittedName>
        <fullName evidence="2">Uncharacterized protein</fullName>
    </submittedName>
</protein>
<evidence type="ECO:0000256" key="1">
    <source>
        <dbReference type="SAM" id="MobiDB-lite"/>
    </source>
</evidence>
<reference evidence="2" key="2">
    <citation type="submission" date="2025-09" db="UniProtKB">
        <authorList>
            <consortium name="Ensembl"/>
        </authorList>
    </citation>
    <scope>IDENTIFICATION</scope>
</reference>
<sequence>MTAAEDRLWCLRQGGRELERYVEEFLELSNQVSWFDSALGVCFRLGQDDDVIGCDLHTYSFPLIGLVNHVLYLNGVSLKVEEVQSDHHPVPPENHRASPAHPSPGTLHIPGQMFRPPISSQHRLCPQPRGRSSVKSAQFTRNQGRRMRRKGLFKALIPASTAPELAPVRAPVPEFSPERAPVPEFSPERAPVPEFSPERAPVPEFSPEKAPVPEFSPKSAPVPTSSPRRAPVPKSRPGRATVSELGLRRPSKDYILPKDFFWGGGSRGPSVEAGPRAEARTPEFPAPQWLPELPVPPWPPELSAPLCLSELPVPPWPPERSAPPLPLELSAPPWLPSLPAPPWPSELSAPPWPPELSALPWLPSLPAPPWHPELPAPPWLPELPAPPWHPGLPDPPWRYYLCPSPAPASRHSVNTTANPHPPACVCAFSPLIKPPVVLTSSHPQHYSSYVFALNSRMCRRAEPESVYRTEIVPGKGKNLIRDQHFNCEMLCEVLRWGEIETVGIMCSSKQYERQCCLHQQGERQLCVHTLKKVDTDAYVHTNAHTYIQSHICCSRMVFRPAGCFEPLM</sequence>
<keyword evidence="3" id="KW-1185">Reference proteome</keyword>
<organism evidence="2 3">
    <name type="scientific">Sinocyclocheilus rhinocerous</name>
    <dbReference type="NCBI Taxonomy" id="307959"/>
    <lineage>
        <taxon>Eukaryota</taxon>
        <taxon>Metazoa</taxon>
        <taxon>Chordata</taxon>
        <taxon>Craniata</taxon>
        <taxon>Vertebrata</taxon>
        <taxon>Euteleostomi</taxon>
        <taxon>Actinopterygii</taxon>
        <taxon>Neopterygii</taxon>
        <taxon>Teleostei</taxon>
        <taxon>Ostariophysi</taxon>
        <taxon>Cypriniformes</taxon>
        <taxon>Cyprinidae</taxon>
        <taxon>Cyprininae</taxon>
        <taxon>Sinocyclocheilus</taxon>
    </lineage>
</organism>